<feature type="signal peptide" evidence="1">
    <location>
        <begin position="1"/>
        <end position="27"/>
    </location>
</feature>
<name>A0A2T0N515_9ACTN</name>
<dbReference type="EMBL" id="PVNG01000004">
    <property type="protein sequence ID" value="PRX67443.1"/>
    <property type="molecule type" value="Genomic_DNA"/>
</dbReference>
<reference evidence="2 3" key="1">
    <citation type="submission" date="2018-03" db="EMBL/GenBank/DDBJ databases">
        <title>Genomic Encyclopedia of Type Strains, Phase III (KMG-III): the genomes of soil and plant-associated and newly described type strains.</title>
        <authorList>
            <person name="Whitman W."/>
        </authorList>
    </citation>
    <scope>NUCLEOTIDE SEQUENCE [LARGE SCALE GENOMIC DNA]</scope>
    <source>
        <strain evidence="2 3">CGMCC 4.7104</strain>
    </source>
</reference>
<organism evidence="2 3">
    <name type="scientific">Nonomuraea fuscirosea</name>
    <dbReference type="NCBI Taxonomy" id="1291556"/>
    <lineage>
        <taxon>Bacteria</taxon>
        <taxon>Bacillati</taxon>
        <taxon>Actinomycetota</taxon>
        <taxon>Actinomycetes</taxon>
        <taxon>Streptosporangiales</taxon>
        <taxon>Streptosporangiaceae</taxon>
        <taxon>Nonomuraea</taxon>
    </lineage>
</organism>
<gene>
    <name evidence="2" type="ORF">B0I32_104199</name>
</gene>
<proteinExistence type="predicted"/>
<dbReference type="OrthoDB" id="3700610at2"/>
<evidence type="ECO:0008006" key="4">
    <source>
        <dbReference type="Google" id="ProtNLM"/>
    </source>
</evidence>
<accession>A0A2T0N515</accession>
<comment type="caution">
    <text evidence="2">The sequence shown here is derived from an EMBL/GenBank/DDBJ whole genome shotgun (WGS) entry which is preliminary data.</text>
</comment>
<dbReference type="RefSeq" id="WP_106237509.1">
    <property type="nucleotide sequence ID" value="NZ_CP109074.1"/>
</dbReference>
<keyword evidence="1" id="KW-0732">Signal</keyword>
<evidence type="ECO:0000313" key="3">
    <source>
        <dbReference type="Proteomes" id="UP000238312"/>
    </source>
</evidence>
<feature type="chain" id="PRO_5015741494" description="Secreted protein" evidence="1">
    <location>
        <begin position="28"/>
        <end position="106"/>
    </location>
</feature>
<evidence type="ECO:0000313" key="2">
    <source>
        <dbReference type="EMBL" id="PRX67443.1"/>
    </source>
</evidence>
<protein>
    <recommendedName>
        <fullName evidence="4">Secreted protein</fullName>
    </recommendedName>
</protein>
<dbReference type="Proteomes" id="UP000238312">
    <property type="component" value="Unassembled WGS sequence"/>
</dbReference>
<evidence type="ECO:0000256" key="1">
    <source>
        <dbReference type="SAM" id="SignalP"/>
    </source>
</evidence>
<sequence length="106" mass="11087">MRRFSWVLAAAAGGAIALAGVATPANAEVWACSSFVNTTTNVAGAVCNGGFGTYRVAATCNSAHYPYTRTVVGPWKTKTSGHPGPYSLVSGEPQGCHVVKAWWQVR</sequence>
<keyword evidence="3" id="KW-1185">Reference proteome</keyword>
<dbReference type="AlphaFoldDB" id="A0A2T0N515"/>